<organism evidence="2 3">
    <name type="scientific">Methylobacterium trifolii</name>
    <dbReference type="NCBI Taxonomy" id="1003092"/>
    <lineage>
        <taxon>Bacteria</taxon>
        <taxon>Pseudomonadati</taxon>
        <taxon>Pseudomonadota</taxon>
        <taxon>Alphaproteobacteria</taxon>
        <taxon>Hyphomicrobiales</taxon>
        <taxon>Methylobacteriaceae</taxon>
        <taxon>Methylobacterium</taxon>
    </lineage>
</organism>
<name>A0ABQ4U2V2_9HYPH</name>
<dbReference type="InterPro" id="IPR052158">
    <property type="entry name" value="INH-QAR"/>
</dbReference>
<reference evidence="2" key="2">
    <citation type="submission" date="2021-08" db="EMBL/GenBank/DDBJ databases">
        <authorList>
            <person name="Tani A."/>
            <person name="Ola A."/>
            <person name="Ogura Y."/>
            <person name="Katsura K."/>
            <person name="Hayashi T."/>
        </authorList>
    </citation>
    <scope>NUCLEOTIDE SEQUENCE</scope>
    <source>
        <strain evidence="2">DSM 23632</strain>
    </source>
</reference>
<dbReference type="Gene3D" id="3.40.50.880">
    <property type="match status" value="1"/>
</dbReference>
<keyword evidence="3" id="KW-1185">Reference proteome</keyword>
<dbReference type="Pfam" id="PF01965">
    <property type="entry name" value="DJ-1_PfpI"/>
    <property type="match status" value="1"/>
</dbReference>
<dbReference type="PANTHER" id="PTHR43130:SF2">
    <property type="entry name" value="DJ-1_PFPI DOMAIN-CONTAINING PROTEIN"/>
    <property type="match status" value="1"/>
</dbReference>
<dbReference type="EMBL" id="BPRB01000193">
    <property type="protein sequence ID" value="GJE61167.1"/>
    <property type="molecule type" value="Genomic_DNA"/>
</dbReference>
<evidence type="ECO:0000259" key="1">
    <source>
        <dbReference type="Pfam" id="PF01965"/>
    </source>
</evidence>
<dbReference type="PANTHER" id="PTHR43130">
    <property type="entry name" value="ARAC-FAMILY TRANSCRIPTIONAL REGULATOR"/>
    <property type="match status" value="1"/>
</dbReference>
<evidence type="ECO:0000313" key="2">
    <source>
        <dbReference type="EMBL" id="GJE61167.1"/>
    </source>
</evidence>
<feature type="domain" description="DJ-1/PfpI" evidence="1">
    <location>
        <begin position="7"/>
        <end position="164"/>
    </location>
</feature>
<evidence type="ECO:0000313" key="3">
    <source>
        <dbReference type="Proteomes" id="UP001055057"/>
    </source>
</evidence>
<sequence>MTIQIGLLAFPGVQQLDLTAPYEVFASLPGAQVHVVAASLEPVRSATGLTILPTVTRDACPRLDVVCVPGGAGVNPLMRDEATLEFLRAQAASARYLTSVCTGALVLGAAGLLKGRRATTHWAALDLLAAFGAIPVRERVVRDGTLITGGGVTAGLDFALTVVAELAGRTEAETVQLHLEYAPAPPFPGGTPETAPPEALAGARTRLARSRATREGIVAAITGARVSRADWAVSDDG</sequence>
<gene>
    <name evidence="2" type="primary">inhA</name>
    <name evidence="2" type="ORF">MPOCJGCO_3288</name>
</gene>
<proteinExistence type="predicted"/>
<dbReference type="RefSeq" id="WP_238183738.1">
    <property type="nucleotide sequence ID" value="NZ_BPRB01000193.1"/>
</dbReference>
<dbReference type="SUPFAM" id="SSF52317">
    <property type="entry name" value="Class I glutamine amidotransferase-like"/>
    <property type="match status" value="1"/>
</dbReference>
<accession>A0ABQ4U2V2</accession>
<reference evidence="2" key="1">
    <citation type="journal article" date="2021" name="Front. Microbiol.">
        <title>Comprehensive Comparative Genomics and Phenotyping of Methylobacterium Species.</title>
        <authorList>
            <person name="Alessa O."/>
            <person name="Ogura Y."/>
            <person name="Fujitani Y."/>
            <person name="Takami H."/>
            <person name="Hayashi T."/>
            <person name="Sahin N."/>
            <person name="Tani A."/>
        </authorList>
    </citation>
    <scope>NUCLEOTIDE SEQUENCE</scope>
    <source>
        <strain evidence="2">DSM 23632</strain>
    </source>
</reference>
<dbReference type="Proteomes" id="UP001055057">
    <property type="component" value="Unassembled WGS sequence"/>
</dbReference>
<dbReference type="InterPro" id="IPR002818">
    <property type="entry name" value="DJ-1/PfpI"/>
</dbReference>
<comment type="caution">
    <text evidence="2">The sequence shown here is derived from an EMBL/GenBank/DDBJ whole genome shotgun (WGS) entry which is preliminary data.</text>
</comment>
<protein>
    <submittedName>
        <fullName evidence="2">Isonitrile hydratase</fullName>
    </submittedName>
</protein>
<dbReference type="InterPro" id="IPR029062">
    <property type="entry name" value="Class_I_gatase-like"/>
</dbReference>
<dbReference type="CDD" id="cd03139">
    <property type="entry name" value="GATase1_PfpI_2"/>
    <property type="match status" value="1"/>
</dbReference>